<evidence type="ECO:0000313" key="3">
    <source>
        <dbReference type="EMBL" id="GAH80041.1"/>
    </source>
</evidence>
<dbReference type="GO" id="GO:0003677">
    <property type="term" value="F:DNA binding"/>
    <property type="evidence" value="ECO:0007669"/>
    <property type="project" value="InterPro"/>
</dbReference>
<organism evidence="3">
    <name type="scientific">marine sediment metagenome</name>
    <dbReference type="NCBI Taxonomy" id="412755"/>
    <lineage>
        <taxon>unclassified sequences</taxon>
        <taxon>metagenomes</taxon>
        <taxon>ecological metagenomes</taxon>
    </lineage>
</organism>
<name>X1ICC1_9ZZZZ</name>
<comment type="caution">
    <text evidence="3">The sequence shown here is derived from an EMBL/GenBank/DDBJ whole genome shotgun (WGS) entry which is preliminary data.</text>
</comment>
<dbReference type="GO" id="GO:0004803">
    <property type="term" value="F:transposase activity"/>
    <property type="evidence" value="ECO:0007669"/>
    <property type="project" value="InterPro"/>
</dbReference>
<dbReference type="Pfam" id="PF02371">
    <property type="entry name" value="Transposase_20"/>
    <property type="match status" value="1"/>
</dbReference>
<protein>
    <recommendedName>
        <fullName evidence="2">Transposase IS116/IS110/IS902 C-terminal domain-containing protein</fullName>
    </recommendedName>
</protein>
<accession>X1ICC1</accession>
<dbReference type="GO" id="GO:0006313">
    <property type="term" value="P:DNA transposition"/>
    <property type="evidence" value="ECO:0007669"/>
    <property type="project" value="InterPro"/>
</dbReference>
<evidence type="ECO:0000256" key="1">
    <source>
        <dbReference type="SAM" id="MobiDB-lite"/>
    </source>
</evidence>
<dbReference type="AlphaFoldDB" id="X1ICC1"/>
<gene>
    <name evidence="3" type="ORF">S03H2_59152</name>
</gene>
<dbReference type="PANTHER" id="PTHR33055:SF3">
    <property type="entry name" value="PUTATIVE TRANSPOSASE FOR IS117-RELATED"/>
    <property type="match status" value="1"/>
</dbReference>
<dbReference type="PANTHER" id="PTHR33055">
    <property type="entry name" value="TRANSPOSASE FOR INSERTION SEQUENCE ELEMENT IS1111A"/>
    <property type="match status" value="1"/>
</dbReference>
<proteinExistence type="predicted"/>
<dbReference type="InterPro" id="IPR047650">
    <property type="entry name" value="Transpos_IS110"/>
</dbReference>
<dbReference type="InterPro" id="IPR003346">
    <property type="entry name" value="Transposase_20"/>
</dbReference>
<feature type="non-terminal residue" evidence="3">
    <location>
        <position position="1"/>
    </location>
</feature>
<feature type="region of interest" description="Disordered" evidence="1">
    <location>
        <begin position="190"/>
        <end position="226"/>
    </location>
</feature>
<sequence length="241" mass="27129">DFFDDLQDEIACELRLMETEEAEVERVSVRIEELYGYLHPSDYLRSIPGIGVRTAQVFLAIIGDPHRFRSQSAFANWTGVVPGARQSADTEGKGLRMTKAGPSMMKRALFQAGDIARRYDPQLAHLYYREMVHHGKTHLQAMGAVMSHLGARIMAVLREGRPYELRDSQGKLLTKKEAMELIRSAYKVPEETRQARRHRKSNVGRLASHGTREAAKAPQSGPLIPPQKTVYCAEELQSIAN</sequence>
<evidence type="ECO:0000259" key="2">
    <source>
        <dbReference type="Pfam" id="PF02371"/>
    </source>
</evidence>
<feature type="domain" description="Transposase IS116/IS110/IS902 C-terminal" evidence="2">
    <location>
        <begin position="42"/>
        <end position="127"/>
    </location>
</feature>
<dbReference type="EMBL" id="BARU01038022">
    <property type="protein sequence ID" value="GAH80041.1"/>
    <property type="molecule type" value="Genomic_DNA"/>
</dbReference>
<reference evidence="3" key="1">
    <citation type="journal article" date="2014" name="Front. Microbiol.">
        <title>High frequency of phylogenetically diverse reductive dehalogenase-homologous genes in deep subseafloor sedimentary metagenomes.</title>
        <authorList>
            <person name="Kawai M."/>
            <person name="Futagami T."/>
            <person name="Toyoda A."/>
            <person name="Takaki Y."/>
            <person name="Nishi S."/>
            <person name="Hori S."/>
            <person name="Arai W."/>
            <person name="Tsubouchi T."/>
            <person name="Morono Y."/>
            <person name="Uchiyama I."/>
            <person name="Ito T."/>
            <person name="Fujiyama A."/>
            <person name="Inagaki F."/>
            <person name="Takami H."/>
        </authorList>
    </citation>
    <scope>NUCLEOTIDE SEQUENCE</scope>
    <source>
        <strain evidence="3">Expedition CK06-06</strain>
    </source>
</reference>